<organism evidence="2 3">
    <name type="scientific">Imperialibacter roseus</name>
    <dbReference type="NCBI Taxonomy" id="1324217"/>
    <lineage>
        <taxon>Bacteria</taxon>
        <taxon>Pseudomonadati</taxon>
        <taxon>Bacteroidota</taxon>
        <taxon>Cytophagia</taxon>
        <taxon>Cytophagales</taxon>
        <taxon>Flammeovirgaceae</taxon>
        <taxon>Imperialibacter</taxon>
    </lineage>
</organism>
<reference evidence="2 3" key="1">
    <citation type="journal article" date="2023" name="Microbiol. Resour. Announc.">
        <title>Complete Genome Sequence of Imperialibacter roseus strain P4T.</title>
        <authorList>
            <person name="Tizabi D.R."/>
            <person name="Bachvaroff T."/>
            <person name="Hill R.T."/>
        </authorList>
    </citation>
    <scope>NUCLEOTIDE SEQUENCE [LARGE SCALE GENOMIC DNA]</scope>
    <source>
        <strain evidence="2 3">P4T</strain>
    </source>
</reference>
<evidence type="ECO:0000313" key="3">
    <source>
        <dbReference type="Proteomes" id="UP001302349"/>
    </source>
</evidence>
<dbReference type="EMBL" id="CP136051">
    <property type="protein sequence ID" value="WOK08417.1"/>
    <property type="molecule type" value="Genomic_DNA"/>
</dbReference>
<dbReference type="RefSeq" id="WP_317491058.1">
    <property type="nucleotide sequence ID" value="NZ_CP136051.1"/>
</dbReference>
<feature type="region of interest" description="Disordered" evidence="1">
    <location>
        <begin position="41"/>
        <end position="62"/>
    </location>
</feature>
<evidence type="ECO:0008006" key="4">
    <source>
        <dbReference type="Google" id="ProtNLM"/>
    </source>
</evidence>
<sequence>MKKFKKYMRTAGLMLFILLSGFGMGIDPNIFKPKRIENEEGVKTEQVVKKQEDEETQLQEAK</sequence>
<protein>
    <recommendedName>
        <fullName evidence="4">Secreted protein</fullName>
    </recommendedName>
</protein>
<feature type="compositionally biased region" description="Basic and acidic residues" evidence="1">
    <location>
        <begin position="41"/>
        <end position="52"/>
    </location>
</feature>
<name>A0ABZ0ITR0_9BACT</name>
<gene>
    <name evidence="2" type="ORF">RT717_07170</name>
</gene>
<feature type="compositionally biased region" description="Acidic residues" evidence="1">
    <location>
        <begin position="53"/>
        <end position="62"/>
    </location>
</feature>
<evidence type="ECO:0000313" key="2">
    <source>
        <dbReference type="EMBL" id="WOK08417.1"/>
    </source>
</evidence>
<evidence type="ECO:0000256" key="1">
    <source>
        <dbReference type="SAM" id="MobiDB-lite"/>
    </source>
</evidence>
<proteinExistence type="predicted"/>
<accession>A0ABZ0ITR0</accession>
<keyword evidence="3" id="KW-1185">Reference proteome</keyword>
<dbReference type="Proteomes" id="UP001302349">
    <property type="component" value="Chromosome"/>
</dbReference>